<dbReference type="EC" id="2.3.1.-" evidence="11"/>
<dbReference type="Proteomes" id="UP001652642">
    <property type="component" value="Chromosome 11"/>
</dbReference>
<accession>A0ABM5EVS7</accession>
<sequence length="400" mass="45104">METCAVSSFVCEGGGASRRRGCLLHEICSQVMKLTQSRWAVQTLSCRPTDHGSHASIQAALLRSVLALPWPSQRDVRACIQLLSVFQWILSFLLMGIVLLLLLIYLVFTNFWPISAFYVAWLIFDWETPEKGGRSSSWIRSLAVWDHFRDYFPIQLVKTHDLLPSHNYIIGVHPHGILCIGAFCNFVTRSTGFCEKFPGIKPFLGTLAGNFRLPGIREYLMSGGLYPVTRRGIEYLISRNGTGNAVAIVVGGAAESLSCQPGVTKLILSRRKGFVKMALQHGAHLVPAFSFGENDLFQQVHFEEGSWVRSLQNRVRKFFGVAPCFFYGRGFTSVHSWGFLPFPRPVTTVIGEPLMLPKVEQPTREMVDRYHAMYVQALRKLFDEHKVAHGLPETEELRIL</sequence>
<keyword evidence="12" id="KW-1185">Reference proteome</keyword>
<name>A0ABM5EVS7_9SAUR</name>
<evidence type="ECO:0000256" key="4">
    <source>
        <dbReference type="ARBA" id="ARBA00022679"/>
    </source>
</evidence>
<dbReference type="PANTHER" id="PTHR12317">
    <property type="entry name" value="DIACYLGLYCEROL O-ACYLTRANSFERASE"/>
    <property type="match status" value="1"/>
</dbReference>
<evidence type="ECO:0000256" key="6">
    <source>
        <dbReference type="ARBA" id="ARBA00022824"/>
    </source>
</evidence>
<dbReference type="InterPro" id="IPR007130">
    <property type="entry name" value="DAGAT"/>
</dbReference>
<keyword evidence="3" id="KW-0444">Lipid biosynthesis</keyword>
<gene>
    <name evidence="13" type="primary">LOC110074308</name>
</gene>
<comment type="similarity">
    <text evidence="2 11">Belongs to the diacylglycerol acyltransferase family.</text>
</comment>
<evidence type="ECO:0000256" key="7">
    <source>
        <dbReference type="ARBA" id="ARBA00022989"/>
    </source>
</evidence>
<keyword evidence="9 11" id="KW-0472">Membrane</keyword>
<evidence type="ECO:0000256" key="10">
    <source>
        <dbReference type="ARBA" id="ARBA00023315"/>
    </source>
</evidence>
<evidence type="ECO:0000256" key="1">
    <source>
        <dbReference type="ARBA" id="ARBA00004477"/>
    </source>
</evidence>
<dbReference type="RefSeq" id="XP_072837244.1">
    <property type="nucleotide sequence ID" value="XM_072981143.1"/>
</dbReference>
<keyword evidence="6 11" id="KW-0256">Endoplasmic reticulum</keyword>
<dbReference type="Pfam" id="PF03982">
    <property type="entry name" value="DAGAT"/>
    <property type="match status" value="1"/>
</dbReference>
<evidence type="ECO:0000256" key="9">
    <source>
        <dbReference type="ARBA" id="ARBA00023136"/>
    </source>
</evidence>
<evidence type="ECO:0000256" key="3">
    <source>
        <dbReference type="ARBA" id="ARBA00022516"/>
    </source>
</evidence>
<evidence type="ECO:0000313" key="13">
    <source>
        <dbReference type="RefSeq" id="XP_072837244.1"/>
    </source>
</evidence>
<evidence type="ECO:0000256" key="2">
    <source>
        <dbReference type="ARBA" id="ARBA00005420"/>
    </source>
</evidence>
<proteinExistence type="inferred from homology"/>
<dbReference type="GeneID" id="110074308"/>
<organism evidence="12 13">
    <name type="scientific">Pogona vitticeps</name>
    <name type="common">central bearded dragon</name>
    <dbReference type="NCBI Taxonomy" id="103695"/>
    <lineage>
        <taxon>Eukaryota</taxon>
        <taxon>Metazoa</taxon>
        <taxon>Chordata</taxon>
        <taxon>Craniata</taxon>
        <taxon>Vertebrata</taxon>
        <taxon>Euteleostomi</taxon>
        <taxon>Lepidosauria</taxon>
        <taxon>Squamata</taxon>
        <taxon>Bifurcata</taxon>
        <taxon>Unidentata</taxon>
        <taxon>Episquamata</taxon>
        <taxon>Toxicofera</taxon>
        <taxon>Iguania</taxon>
        <taxon>Acrodonta</taxon>
        <taxon>Agamidae</taxon>
        <taxon>Amphibolurinae</taxon>
        <taxon>Pogona</taxon>
    </lineage>
</organism>
<dbReference type="CDD" id="cd07987">
    <property type="entry name" value="LPLAT_MGAT-like"/>
    <property type="match status" value="1"/>
</dbReference>
<evidence type="ECO:0000256" key="11">
    <source>
        <dbReference type="RuleBase" id="RU367023"/>
    </source>
</evidence>
<evidence type="ECO:0000256" key="8">
    <source>
        <dbReference type="ARBA" id="ARBA00023098"/>
    </source>
</evidence>
<comment type="subcellular location">
    <subcellularLocation>
        <location evidence="1 11">Endoplasmic reticulum membrane</location>
        <topology evidence="1 11">Multi-pass membrane protein</topology>
    </subcellularLocation>
</comment>
<evidence type="ECO:0000256" key="5">
    <source>
        <dbReference type="ARBA" id="ARBA00022692"/>
    </source>
</evidence>
<keyword evidence="8" id="KW-0443">Lipid metabolism</keyword>
<protein>
    <recommendedName>
        <fullName evidence="11">Acyltransferase</fullName>
        <ecNumber evidence="11">2.3.1.-</ecNumber>
    </recommendedName>
</protein>
<keyword evidence="4 11" id="KW-0808">Transferase</keyword>
<reference evidence="13" key="1">
    <citation type="submission" date="2025-08" db="UniProtKB">
        <authorList>
            <consortium name="RefSeq"/>
        </authorList>
    </citation>
    <scope>IDENTIFICATION</scope>
</reference>
<comment type="caution">
    <text evidence="11">Lacks conserved residue(s) required for the propagation of feature annotation.</text>
</comment>
<keyword evidence="10" id="KW-0012">Acyltransferase</keyword>
<dbReference type="PANTHER" id="PTHR12317:SF19">
    <property type="entry name" value="DIACYLGLYCEROL O-ACYLTRANSFERASE 2-LIKE PROTEIN 6"/>
    <property type="match status" value="1"/>
</dbReference>
<evidence type="ECO:0000313" key="12">
    <source>
        <dbReference type="Proteomes" id="UP001652642"/>
    </source>
</evidence>
<feature type="transmembrane region" description="Helical" evidence="11">
    <location>
        <begin position="82"/>
        <end position="108"/>
    </location>
</feature>
<keyword evidence="5 11" id="KW-0812">Transmembrane</keyword>
<keyword evidence="7 11" id="KW-1133">Transmembrane helix</keyword>